<accession>A0AAW9A8L6</accession>
<keyword evidence="3" id="KW-1185">Reference proteome</keyword>
<gene>
    <name evidence="2" type="ORF">QTL97_08530</name>
</gene>
<protein>
    <submittedName>
        <fullName evidence="2">PilZ domain-containing protein</fullName>
    </submittedName>
</protein>
<dbReference type="Proteomes" id="UP001271648">
    <property type="component" value="Unassembled WGS sequence"/>
</dbReference>
<name>A0AAW9A8L6_9BACL</name>
<comment type="caution">
    <text evidence="2">The sequence shown here is derived from an EMBL/GenBank/DDBJ whole genome shotgun (WGS) entry which is preliminary data.</text>
</comment>
<dbReference type="SUPFAM" id="SSF141371">
    <property type="entry name" value="PilZ domain-like"/>
    <property type="match status" value="1"/>
</dbReference>
<feature type="domain" description="PilZ" evidence="1">
    <location>
        <begin position="7"/>
        <end position="104"/>
    </location>
</feature>
<sequence>MQYKRHEYFRHTFDNPLSATFRILVEGSSNESNPGNCMLLDISTGGTKLISSLDIPTDTGPVRLRLNFVIYEANINVIGEIVWKRRGIDGIRYGIKFIEDASTEKLILDELKLRRRTEIGAAIEKRGENPPTR</sequence>
<evidence type="ECO:0000313" key="3">
    <source>
        <dbReference type="Proteomes" id="UP001271648"/>
    </source>
</evidence>
<dbReference type="GO" id="GO:0035438">
    <property type="term" value="F:cyclic-di-GMP binding"/>
    <property type="evidence" value="ECO:0007669"/>
    <property type="project" value="InterPro"/>
</dbReference>
<proteinExistence type="predicted"/>
<dbReference type="Gene3D" id="2.40.10.220">
    <property type="entry name" value="predicted glycosyltransferase like domains"/>
    <property type="match status" value="1"/>
</dbReference>
<dbReference type="InterPro" id="IPR009875">
    <property type="entry name" value="PilZ_domain"/>
</dbReference>
<dbReference type="AlphaFoldDB" id="A0AAW9A8L6"/>
<dbReference type="RefSeq" id="WP_283732628.1">
    <property type="nucleotide sequence ID" value="NZ_CP125968.1"/>
</dbReference>
<evidence type="ECO:0000313" key="2">
    <source>
        <dbReference type="EMBL" id="MDW0116978.1"/>
    </source>
</evidence>
<evidence type="ECO:0000259" key="1">
    <source>
        <dbReference type="Pfam" id="PF07238"/>
    </source>
</evidence>
<dbReference type="EMBL" id="JAUBDJ010000004">
    <property type="protein sequence ID" value="MDW0116978.1"/>
    <property type="molecule type" value="Genomic_DNA"/>
</dbReference>
<reference evidence="2 3" key="1">
    <citation type="submission" date="2023-06" db="EMBL/GenBank/DDBJ databases">
        <title>Sporosarcina sp. nov., isolated from Korean traditional fermented seafood 'Jeotgal'.</title>
        <authorList>
            <person name="Yang A.I."/>
            <person name="Shin N.-R."/>
        </authorList>
    </citation>
    <scope>NUCLEOTIDE SEQUENCE [LARGE SCALE GENOMIC DNA]</scope>
    <source>
        <strain evidence="2 3">KCTC43456</strain>
    </source>
</reference>
<dbReference type="Pfam" id="PF07238">
    <property type="entry name" value="PilZ"/>
    <property type="match status" value="1"/>
</dbReference>
<organism evidence="2 3">
    <name type="scientific">Sporosarcina thermotolerans</name>
    <dbReference type="NCBI Taxonomy" id="633404"/>
    <lineage>
        <taxon>Bacteria</taxon>
        <taxon>Bacillati</taxon>
        <taxon>Bacillota</taxon>
        <taxon>Bacilli</taxon>
        <taxon>Bacillales</taxon>
        <taxon>Caryophanaceae</taxon>
        <taxon>Sporosarcina</taxon>
    </lineage>
</organism>